<feature type="compositionally biased region" description="Basic and acidic residues" evidence="9">
    <location>
        <begin position="160"/>
        <end position="174"/>
    </location>
</feature>
<evidence type="ECO:0000256" key="3">
    <source>
        <dbReference type="ARBA" id="ARBA00022473"/>
    </source>
</evidence>
<evidence type="ECO:0000256" key="1">
    <source>
        <dbReference type="ARBA" id="ARBA00004123"/>
    </source>
</evidence>
<dbReference type="Pfam" id="PF03826">
    <property type="entry name" value="OAR"/>
    <property type="match status" value="1"/>
</dbReference>
<dbReference type="AlphaFoldDB" id="A0AAD7S0B9"/>
<keyword evidence="6 7" id="KW-0539">Nucleus</keyword>
<feature type="region of interest" description="Disordered" evidence="9">
    <location>
        <begin position="106"/>
        <end position="187"/>
    </location>
</feature>
<feature type="compositionally biased region" description="Basic and acidic residues" evidence="9">
    <location>
        <begin position="1"/>
        <end position="10"/>
    </location>
</feature>
<dbReference type="SUPFAM" id="SSF46689">
    <property type="entry name" value="Homeodomain-like"/>
    <property type="match status" value="1"/>
</dbReference>
<dbReference type="GO" id="GO:0005634">
    <property type="term" value="C:nucleus"/>
    <property type="evidence" value="ECO:0007669"/>
    <property type="project" value="UniProtKB-SubCell"/>
</dbReference>
<evidence type="ECO:0000256" key="5">
    <source>
        <dbReference type="ARBA" id="ARBA00023155"/>
    </source>
</evidence>
<dbReference type="GO" id="GO:0000977">
    <property type="term" value="F:RNA polymerase II transcription regulatory region sequence-specific DNA binding"/>
    <property type="evidence" value="ECO:0007669"/>
    <property type="project" value="TreeGrafter"/>
</dbReference>
<dbReference type="Pfam" id="PF00046">
    <property type="entry name" value="Homeodomain"/>
    <property type="match status" value="1"/>
</dbReference>
<dbReference type="CDD" id="cd00086">
    <property type="entry name" value="homeodomain"/>
    <property type="match status" value="1"/>
</dbReference>
<comment type="similarity">
    <text evidence="2">Belongs to the paired homeobox family. Bicoid subfamily.</text>
</comment>
<feature type="compositionally biased region" description="Basic and acidic residues" evidence="9">
    <location>
        <begin position="51"/>
        <end position="62"/>
    </location>
</feature>
<dbReference type="InterPro" id="IPR009057">
    <property type="entry name" value="Homeodomain-like_sf"/>
</dbReference>
<comment type="caution">
    <text evidence="12">The sequence shown here is derived from an EMBL/GenBank/DDBJ whole genome shotgun (WGS) entry which is preliminary data.</text>
</comment>
<dbReference type="EMBL" id="JAINUG010000135">
    <property type="protein sequence ID" value="KAJ8393676.1"/>
    <property type="molecule type" value="Genomic_DNA"/>
</dbReference>
<dbReference type="Gene3D" id="1.10.10.60">
    <property type="entry name" value="Homeodomain-like"/>
    <property type="match status" value="1"/>
</dbReference>
<accession>A0AAD7S0B9</accession>
<proteinExistence type="inferred from homology"/>
<reference evidence="12" key="1">
    <citation type="journal article" date="2023" name="Science">
        <title>Genome structures resolve the early diversification of teleost fishes.</title>
        <authorList>
            <person name="Parey E."/>
            <person name="Louis A."/>
            <person name="Montfort J."/>
            <person name="Bouchez O."/>
            <person name="Roques C."/>
            <person name="Iampietro C."/>
            <person name="Lluch J."/>
            <person name="Castinel A."/>
            <person name="Donnadieu C."/>
            <person name="Desvignes T."/>
            <person name="Floi Bucao C."/>
            <person name="Jouanno E."/>
            <person name="Wen M."/>
            <person name="Mejri S."/>
            <person name="Dirks R."/>
            <person name="Jansen H."/>
            <person name="Henkel C."/>
            <person name="Chen W.J."/>
            <person name="Zahm M."/>
            <person name="Cabau C."/>
            <person name="Klopp C."/>
            <person name="Thompson A.W."/>
            <person name="Robinson-Rechavi M."/>
            <person name="Braasch I."/>
            <person name="Lecointre G."/>
            <person name="Bobe J."/>
            <person name="Postlethwait J.H."/>
            <person name="Berthelot C."/>
            <person name="Roest Crollius H."/>
            <person name="Guiguen Y."/>
        </authorList>
    </citation>
    <scope>NUCLEOTIDE SEQUENCE</scope>
    <source>
        <strain evidence="12">NC1722</strain>
    </source>
</reference>
<evidence type="ECO:0008006" key="14">
    <source>
        <dbReference type="Google" id="ProtNLM"/>
    </source>
</evidence>
<keyword evidence="5 7" id="KW-0371">Homeobox</keyword>
<name>A0AAD7S0B9_9TELE</name>
<dbReference type="PANTHER" id="PTHR24329:SF340">
    <property type="entry name" value="ARISTALESS RELATED HOMEOBOX"/>
    <property type="match status" value="1"/>
</dbReference>
<sequence length="392" mass="43420">MKEAIPEKRATQTSLGGRSHTSADPMETTETVPMLSSYFIESILGKGNKQGAERHRGADAKGPEFLAEPGSQSHLKMICYHADICNDTGLHKANLREFPEHYSNPLKSYQRRFPPNGRSQGGALCSSLPRVEGTEHPSSVKADVRDFTEDSSQQDTPRTVTEKDAEVNHRDLHRVSTPNGYAGSLKRKQRRYRTTFSNFQLEELERAFRKSHYPDVFSREELAMRLDLTEARVQVWFQNRRAKWRKREKAGALSSVPGLAVSSPLGMYLDVPLSQPSMLDPTWRTGGGPALGIHHTTPVFSPASLGLGTLTWASLFRHPLLHPHFNRFITLVNPLSQTAALTAKAPAPAPAPAAAATFDPLVTMASERKSSSIATLRLKAKEHSAHMQQPDT</sequence>
<evidence type="ECO:0000256" key="2">
    <source>
        <dbReference type="ARBA" id="ARBA00006503"/>
    </source>
</evidence>
<dbReference type="PROSITE" id="PS00027">
    <property type="entry name" value="HOMEOBOX_1"/>
    <property type="match status" value="1"/>
</dbReference>
<dbReference type="InterPro" id="IPR003654">
    <property type="entry name" value="OAR_dom"/>
</dbReference>
<dbReference type="FunFam" id="1.10.10.60:FF:000102">
    <property type="entry name" value="Aristaless related homeobox"/>
    <property type="match status" value="1"/>
</dbReference>
<feature type="domain" description="Homeobox" evidence="10">
    <location>
        <begin position="187"/>
        <end position="247"/>
    </location>
</feature>
<evidence type="ECO:0000259" key="11">
    <source>
        <dbReference type="PROSITE" id="PS50803"/>
    </source>
</evidence>
<dbReference type="GO" id="GO:0000981">
    <property type="term" value="F:DNA-binding transcription factor activity, RNA polymerase II-specific"/>
    <property type="evidence" value="ECO:0007669"/>
    <property type="project" value="InterPro"/>
</dbReference>
<evidence type="ECO:0000256" key="8">
    <source>
        <dbReference type="RuleBase" id="RU000682"/>
    </source>
</evidence>
<dbReference type="SMART" id="SM00389">
    <property type="entry name" value="HOX"/>
    <property type="match status" value="1"/>
</dbReference>
<evidence type="ECO:0000313" key="12">
    <source>
        <dbReference type="EMBL" id="KAJ8393676.1"/>
    </source>
</evidence>
<protein>
    <recommendedName>
        <fullName evidence="14">Aristaless-related homeobox protein</fullName>
    </recommendedName>
</protein>
<comment type="subcellular location">
    <subcellularLocation>
        <location evidence="1 7 8">Nucleus</location>
    </subcellularLocation>
</comment>
<feature type="compositionally biased region" description="Polar residues" evidence="9">
    <location>
        <begin position="150"/>
        <end position="159"/>
    </location>
</feature>
<dbReference type="PROSITE" id="PS50803">
    <property type="entry name" value="OAR"/>
    <property type="match status" value="1"/>
</dbReference>
<evidence type="ECO:0000256" key="9">
    <source>
        <dbReference type="SAM" id="MobiDB-lite"/>
    </source>
</evidence>
<evidence type="ECO:0000259" key="10">
    <source>
        <dbReference type="PROSITE" id="PS50071"/>
    </source>
</evidence>
<dbReference type="PROSITE" id="PS50071">
    <property type="entry name" value="HOMEOBOX_2"/>
    <property type="match status" value="1"/>
</dbReference>
<feature type="compositionally biased region" description="Polar residues" evidence="9">
    <location>
        <begin position="11"/>
        <end position="22"/>
    </location>
</feature>
<dbReference type="PANTHER" id="PTHR24329">
    <property type="entry name" value="HOMEOBOX PROTEIN ARISTALESS"/>
    <property type="match status" value="1"/>
</dbReference>
<keyword evidence="4 7" id="KW-0238">DNA-binding</keyword>
<dbReference type="InterPro" id="IPR001356">
    <property type="entry name" value="HD"/>
</dbReference>
<dbReference type="Proteomes" id="UP001221898">
    <property type="component" value="Unassembled WGS sequence"/>
</dbReference>
<organism evidence="12 13">
    <name type="scientific">Aldrovandia affinis</name>
    <dbReference type="NCBI Taxonomy" id="143900"/>
    <lineage>
        <taxon>Eukaryota</taxon>
        <taxon>Metazoa</taxon>
        <taxon>Chordata</taxon>
        <taxon>Craniata</taxon>
        <taxon>Vertebrata</taxon>
        <taxon>Euteleostomi</taxon>
        <taxon>Actinopterygii</taxon>
        <taxon>Neopterygii</taxon>
        <taxon>Teleostei</taxon>
        <taxon>Notacanthiformes</taxon>
        <taxon>Halosauridae</taxon>
        <taxon>Aldrovandia</taxon>
    </lineage>
</organism>
<keyword evidence="3" id="KW-0217">Developmental protein</keyword>
<feature type="domain" description="OAR" evidence="11">
    <location>
        <begin position="371"/>
        <end position="384"/>
    </location>
</feature>
<evidence type="ECO:0000313" key="13">
    <source>
        <dbReference type="Proteomes" id="UP001221898"/>
    </source>
</evidence>
<feature type="DNA-binding region" description="Homeobox" evidence="7">
    <location>
        <begin position="189"/>
        <end position="248"/>
    </location>
</feature>
<feature type="region of interest" description="Disordered" evidence="9">
    <location>
        <begin position="1"/>
        <end position="29"/>
    </location>
</feature>
<dbReference type="InterPro" id="IPR050649">
    <property type="entry name" value="Paired_Homeobox_TFs"/>
</dbReference>
<evidence type="ECO:0000256" key="4">
    <source>
        <dbReference type="ARBA" id="ARBA00023125"/>
    </source>
</evidence>
<evidence type="ECO:0000256" key="7">
    <source>
        <dbReference type="PROSITE-ProRule" id="PRU00108"/>
    </source>
</evidence>
<keyword evidence="13" id="KW-1185">Reference proteome</keyword>
<dbReference type="InterPro" id="IPR017970">
    <property type="entry name" value="Homeobox_CS"/>
</dbReference>
<gene>
    <name evidence="12" type="ORF">AAFF_G00058950</name>
</gene>
<feature type="region of interest" description="Disordered" evidence="9">
    <location>
        <begin position="49"/>
        <end position="68"/>
    </location>
</feature>
<evidence type="ECO:0000256" key="6">
    <source>
        <dbReference type="ARBA" id="ARBA00023242"/>
    </source>
</evidence>